<protein>
    <submittedName>
        <fullName evidence="2">Uncharacterized protein</fullName>
    </submittedName>
</protein>
<gene>
    <name evidence="2" type="ORF">DM01DRAFT_1382381</name>
</gene>
<feature type="region of interest" description="Disordered" evidence="1">
    <location>
        <begin position="21"/>
        <end position="61"/>
    </location>
</feature>
<organism evidence="2 3">
    <name type="scientific">Hesseltinella vesiculosa</name>
    <dbReference type="NCBI Taxonomy" id="101127"/>
    <lineage>
        <taxon>Eukaryota</taxon>
        <taxon>Fungi</taxon>
        <taxon>Fungi incertae sedis</taxon>
        <taxon>Mucoromycota</taxon>
        <taxon>Mucoromycotina</taxon>
        <taxon>Mucoromycetes</taxon>
        <taxon>Mucorales</taxon>
        <taxon>Cunninghamellaceae</taxon>
        <taxon>Hesseltinella</taxon>
    </lineage>
</organism>
<name>A0A1X2GM34_9FUNG</name>
<feature type="region of interest" description="Disordered" evidence="1">
    <location>
        <begin position="167"/>
        <end position="252"/>
    </location>
</feature>
<feature type="compositionally biased region" description="Low complexity" evidence="1">
    <location>
        <begin position="229"/>
        <end position="240"/>
    </location>
</feature>
<feature type="compositionally biased region" description="Polar residues" evidence="1">
    <location>
        <begin position="211"/>
        <end position="223"/>
    </location>
</feature>
<dbReference type="EMBL" id="MCGT01000009">
    <property type="protein sequence ID" value="ORX56999.1"/>
    <property type="molecule type" value="Genomic_DNA"/>
</dbReference>
<feature type="compositionally biased region" description="Polar residues" evidence="1">
    <location>
        <begin position="22"/>
        <end position="31"/>
    </location>
</feature>
<accession>A0A1X2GM34</accession>
<proteinExistence type="predicted"/>
<comment type="caution">
    <text evidence="2">The sequence shown here is derived from an EMBL/GenBank/DDBJ whole genome shotgun (WGS) entry which is preliminary data.</text>
</comment>
<sequence>MNDAPSFLQQPSNGLCNLACVNPSTNHTGKSMSMPVSRRSTKKKPTSKLSSSSTPLPRFHSPDDSCKNKAYCHHHHHQRDKPHATSHYRVIPTDQLALFMRNKRRFSPPNMKILPPEPGDWNSLVPDRIMAWQDTGTHFLDVSPFLHIKPLVDPLDLPWKRHAAASRKSLTPATPHPPLEALDTASSSSSSSSQSNNDSDDLSTYYRHPPSLSSFVDPDTNQRPPNPLSHPLHASPPSSNENHHQPSLLTRPDQWQDVHDFNRRVGIGLPSSQNTSALYDTSSQQLRPHHFASSSPWHARRRYVSQDQSAPSQPPSTYRSRSSSLGMSTFAPSFDPAIPSALGAGSSIWATPTHTHQRHAYFNSQQPCPPVNPLNTLLSPWPSSSLALRSSQEMSMEEHSNSIMRVLDQGGHDDFDLPNQTHARYSPNLPVHSTSSLLHLQTLPNLAQLQRRLYYNFSDYVVISDA</sequence>
<evidence type="ECO:0000256" key="1">
    <source>
        <dbReference type="SAM" id="MobiDB-lite"/>
    </source>
</evidence>
<evidence type="ECO:0000313" key="2">
    <source>
        <dbReference type="EMBL" id="ORX56999.1"/>
    </source>
</evidence>
<evidence type="ECO:0000313" key="3">
    <source>
        <dbReference type="Proteomes" id="UP000242146"/>
    </source>
</evidence>
<dbReference type="AlphaFoldDB" id="A0A1X2GM34"/>
<feature type="compositionally biased region" description="Polar residues" evidence="1">
    <location>
        <begin position="270"/>
        <end position="296"/>
    </location>
</feature>
<feature type="compositionally biased region" description="Low complexity" evidence="1">
    <location>
        <begin position="47"/>
        <end position="58"/>
    </location>
</feature>
<dbReference type="OrthoDB" id="8026949at2759"/>
<dbReference type="STRING" id="101127.A0A1X2GM34"/>
<reference evidence="2 3" key="1">
    <citation type="submission" date="2016-07" db="EMBL/GenBank/DDBJ databases">
        <title>Pervasive Adenine N6-methylation of Active Genes in Fungi.</title>
        <authorList>
            <consortium name="DOE Joint Genome Institute"/>
            <person name="Mondo S.J."/>
            <person name="Dannebaum R.O."/>
            <person name="Kuo R.C."/>
            <person name="Labutti K."/>
            <person name="Haridas S."/>
            <person name="Kuo A."/>
            <person name="Salamov A."/>
            <person name="Ahrendt S.R."/>
            <person name="Lipzen A."/>
            <person name="Sullivan W."/>
            <person name="Andreopoulos W.B."/>
            <person name="Clum A."/>
            <person name="Lindquist E."/>
            <person name="Daum C."/>
            <person name="Ramamoorthy G.K."/>
            <person name="Gryganskyi A."/>
            <person name="Culley D."/>
            <person name="Magnuson J.K."/>
            <person name="James T.Y."/>
            <person name="O'Malley M.A."/>
            <person name="Stajich J.E."/>
            <person name="Spatafora J.W."/>
            <person name="Visel A."/>
            <person name="Grigoriev I.V."/>
        </authorList>
    </citation>
    <scope>NUCLEOTIDE SEQUENCE [LARGE SCALE GENOMIC DNA]</scope>
    <source>
        <strain evidence="2 3">NRRL 3301</strain>
    </source>
</reference>
<dbReference type="Proteomes" id="UP000242146">
    <property type="component" value="Unassembled WGS sequence"/>
</dbReference>
<feature type="region of interest" description="Disordered" evidence="1">
    <location>
        <begin position="266"/>
        <end position="325"/>
    </location>
</feature>
<feature type="compositionally biased region" description="Low complexity" evidence="1">
    <location>
        <begin position="181"/>
        <end position="197"/>
    </location>
</feature>
<keyword evidence="3" id="KW-1185">Reference proteome</keyword>